<evidence type="ECO:0000256" key="1">
    <source>
        <dbReference type="SAM" id="SignalP"/>
    </source>
</evidence>
<dbReference type="EMBL" id="CP072133">
    <property type="protein sequence ID" value="QTH70711.1"/>
    <property type="molecule type" value="Genomic_DNA"/>
</dbReference>
<proteinExistence type="predicted"/>
<organism evidence="2 3">
    <name type="scientific">Pseudoalteromonas xiamenensis</name>
    <dbReference type="NCBI Taxonomy" id="882626"/>
    <lineage>
        <taxon>Bacteria</taxon>
        <taxon>Pseudomonadati</taxon>
        <taxon>Pseudomonadota</taxon>
        <taxon>Gammaproteobacteria</taxon>
        <taxon>Alteromonadales</taxon>
        <taxon>Pseudoalteromonadaceae</taxon>
        <taxon>Pseudoalteromonas</taxon>
    </lineage>
</organism>
<dbReference type="RefSeq" id="WP_208842295.1">
    <property type="nucleotide sequence ID" value="NZ_CP072133.1"/>
</dbReference>
<evidence type="ECO:0000313" key="3">
    <source>
        <dbReference type="Proteomes" id="UP000664904"/>
    </source>
</evidence>
<reference evidence="2" key="1">
    <citation type="submission" date="2021-03" db="EMBL/GenBank/DDBJ databases">
        <title>Complete Genome of Pseudoalteromonas xiamenensis STKMTI.2, a new potential marine bacterium producing anti-Vibrio compounds.</title>
        <authorList>
            <person name="Handayani D.P."/>
            <person name="Isnansetyo A."/>
            <person name="Istiqomah I."/>
            <person name="Jumina J."/>
        </authorList>
    </citation>
    <scope>NUCLEOTIDE SEQUENCE</scope>
    <source>
        <strain evidence="2">STKMTI.2</strain>
    </source>
</reference>
<dbReference type="AlphaFoldDB" id="A0A975DF70"/>
<evidence type="ECO:0008006" key="4">
    <source>
        <dbReference type="Google" id="ProtNLM"/>
    </source>
</evidence>
<dbReference type="KEGG" id="pxi:J5O05_12365"/>
<name>A0A975DF70_9GAMM</name>
<evidence type="ECO:0000313" key="2">
    <source>
        <dbReference type="EMBL" id="QTH70711.1"/>
    </source>
</evidence>
<sequence length="207" mass="22922">MKHTLLALASALVISQSVFADEQRSISKTFSQGASHELAIEFPVGQLDIQTTEGDNIEINVVLKPKTDDSWFSKNVELDKIEIESKQRGSELYLTIDNDEIQQEWSVKVPKSMALDIELGVGNVEVESLANSADIEVGVGKVRINSHENDFRSIALESGVGKSHIKGFENNIEYTKNMVSSDMKYRGQGQYTIKVEVGVGDAKFEKI</sequence>
<feature type="chain" id="PRO_5037078679" description="Adhesin domain-containing protein" evidence="1">
    <location>
        <begin position="21"/>
        <end position="207"/>
    </location>
</feature>
<protein>
    <recommendedName>
        <fullName evidence="4">Adhesin domain-containing protein</fullName>
    </recommendedName>
</protein>
<keyword evidence="1" id="KW-0732">Signal</keyword>
<gene>
    <name evidence="2" type="ORF">J5O05_12365</name>
</gene>
<accession>A0A975DF70</accession>
<dbReference type="Proteomes" id="UP000664904">
    <property type="component" value="Chromosome"/>
</dbReference>
<keyword evidence="3" id="KW-1185">Reference proteome</keyword>
<feature type="signal peptide" evidence="1">
    <location>
        <begin position="1"/>
        <end position="20"/>
    </location>
</feature>